<feature type="region of interest" description="Disordered" evidence="2">
    <location>
        <begin position="31"/>
        <end position="57"/>
    </location>
</feature>
<evidence type="ECO:0008006" key="5">
    <source>
        <dbReference type="Google" id="ProtNLM"/>
    </source>
</evidence>
<evidence type="ECO:0000256" key="2">
    <source>
        <dbReference type="SAM" id="MobiDB-lite"/>
    </source>
</evidence>
<protein>
    <recommendedName>
        <fullName evidence="5">Myomegalin-like</fullName>
    </recommendedName>
</protein>
<dbReference type="InterPro" id="IPR052593">
    <property type="entry name" value="MT-associated_AKAP9-binding"/>
</dbReference>
<keyword evidence="1" id="KW-0175">Coiled coil</keyword>
<comment type="caution">
    <text evidence="3">The sequence shown here is derived from an EMBL/GenBank/DDBJ whole genome shotgun (WGS) entry which is preliminary data.</text>
</comment>
<dbReference type="GO" id="GO:0007098">
    <property type="term" value="P:centrosome cycle"/>
    <property type="evidence" value="ECO:0007669"/>
    <property type="project" value="TreeGrafter"/>
</dbReference>
<keyword evidence="4" id="KW-1185">Reference proteome</keyword>
<feature type="region of interest" description="Disordered" evidence="2">
    <location>
        <begin position="106"/>
        <end position="129"/>
    </location>
</feature>
<dbReference type="GO" id="GO:0005813">
    <property type="term" value="C:centrosome"/>
    <property type="evidence" value="ECO:0007669"/>
    <property type="project" value="TreeGrafter"/>
</dbReference>
<gene>
    <name evidence="3" type="ORF">CRENBAI_008114</name>
</gene>
<dbReference type="GO" id="GO:1903358">
    <property type="term" value="P:regulation of Golgi organization"/>
    <property type="evidence" value="ECO:0007669"/>
    <property type="project" value="TreeGrafter"/>
</dbReference>
<accession>A0AAV9R769</accession>
<sequence length="551" mass="61579">MKLQPQRSEGAGFSLAEVHQELQMLQKQLTANDRFSSPQSRSLHGFPFAHQHPADPSGSLPLSYQGFQPSPFSSSSLGGNMAMKAGAGLLERSALWEMPYGSRPARPGADLSSGSSGYQSGTSHTGSDLMTEHLREIRSLRQRLEDSIQTNDRLRQQLEEKLDRTAMEKGAPTNIYIQGLDSVTQLSSEIRLLKEENISLQTQLKLSRDGSREAQHLREVVLLERSRLKEAELETLRWAELSKKLQAEDGVRCQEVAQLKQDRQRSQETINRLQHEASVLRQQLDQNRSLIQTLQNELQEANRRVCEATANTHSDQVVNSTLPGRHTVTFDPKDLHTQLEQQLNGQANNPPAAGRRLFSAASTLQSGAPDGSFTSRHGHPAVSHVKDFRALQQQLLEGTFLVIQMEEALCSLNALQRLHQPFDPECVRNLLSDTKTLKQILQEAESLLQVSCRADLSDPQETTQDESLIDEVVSLRLKLSDQEQALKDAMERLRSSNLTKDSMEQFIVSQCENPGSFGELTSSADWSVLTPSSSAAWRLATHQRPLQVVYL</sequence>
<dbReference type="EMBL" id="JAHHUM010002185">
    <property type="protein sequence ID" value="KAK5605666.1"/>
    <property type="molecule type" value="Genomic_DNA"/>
</dbReference>
<dbReference type="GO" id="GO:0090063">
    <property type="term" value="P:positive regulation of microtubule nucleation"/>
    <property type="evidence" value="ECO:0007669"/>
    <property type="project" value="TreeGrafter"/>
</dbReference>
<organism evidence="3 4">
    <name type="scientific">Crenichthys baileyi</name>
    <name type="common">White River springfish</name>
    <dbReference type="NCBI Taxonomy" id="28760"/>
    <lineage>
        <taxon>Eukaryota</taxon>
        <taxon>Metazoa</taxon>
        <taxon>Chordata</taxon>
        <taxon>Craniata</taxon>
        <taxon>Vertebrata</taxon>
        <taxon>Euteleostomi</taxon>
        <taxon>Actinopterygii</taxon>
        <taxon>Neopterygii</taxon>
        <taxon>Teleostei</taxon>
        <taxon>Neoteleostei</taxon>
        <taxon>Acanthomorphata</taxon>
        <taxon>Ovalentaria</taxon>
        <taxon>Atherinomorphae</taxon>
        <taxon>Cyprinodontiformes</taxon>
        <taxon>Goodeidae</taxon>
        <taxon>Crenichthys</taxon>
    </lineage>
</organism>
<feature type="coiled-coil region" evidence="1">
    <location>
        <begin position="130"/>
        <end position="203"/>
    </location>
</feature>
<feature type="compositionally biased region" description="Polar residues" evidence="2">
    <location>
        <begin position="31"/>
        <end position="42"/>
    </location>
</feature>
<feature type="coiled-coil region" evidence="1">
    <location>
        <begin position="256"/>
        <end position="311"/>
    </location>
</feature>
<evidence type="ECO:0000256" key="1">
    <source>
        <dbReference type="SAM" id="Coils"/>
    </source>
</evidence>
<dbReference type="GO" id="GO:0060090">
    <property type="term" value="F:molecular adaptor activity"/>
    <property type="evidence" value="ECO:0007669"/>
    <property type="project" value="TreeGrafter"/>
</dbReference>
<dbReference type="AlphaFoldDB" id="A0AAV9R769"/>
<dbReference type="PANTHER" id="PTHR46501:SF2">
    <property type="entry name" value="MYOMEGALIN"/>
    <property type="match status" value="1"/>
</dbReference>
<name>A0AAV9R769_9TELE</name>
<dbReference type="GO" id="GO:0005794">
    <property type="term" value="C:Golgi apparatus"/>
    <property type="evidence" value="ECO:0007669"/>
    <property type="project" value="TreeGrafter"/>
</dbReference>
<reference evidence="3 4" key="1">
    <citation type="submission" date="2021-06" db="EMBL/GenBank/DDBJ databases">
        <authorList>
            <person name="Palmer J.M."/>
        </authorList>
    </citation>
    <scope>NUCLEOTIDE SEQUENCE [LARGE SCALE GENOMIC DNA]</scope>
    <source>
        <strain evidence="3 4">MEX-2019</strain>
        <tissue evidence="3">Muscle</tissue>
    </source>
</reference>
<feature type="compositionally biased region" description="Low complexity" evidence="2">
    <location>
        <begin position="112"/>
        <end position="127"/>
    </location>
</feature>
<evidence type="ECO:0000313" key="3">
    <source>
        <dbReference type="EMBL" id="KAK5605666.1"/>
    </source>
</evidence>
<dbReference type="PANTHER" id="PTHR46501">
    <property type="entry name" value="MYOMEGALIN"/>
    <property type="match status" value="1"/>
</dbReference>
<evidence type="ECO:0000313" key="4">
    <source>
        <dbReference type="Proteomes" id="UP001311232"/>
    </source>
</evidence>
<dbReference type="Proteomes" id="UP001311232">
    <property type="component" value="Unassembled WGS sequence"/>
</dbReference>
<proteinExistence type="predicted"/>